<organism evidence="3 4">
    <name type="scientific">Sulfitobacter profundi</name>
    <dbReference type="NCBI Taxonomy" id="2679961"/>
    <lineage>
        <taxon>Bacteria</taxon>
        <taxon>Pseudomonadati</taxon>
        <taxon>Pseudomonadota</taxon>
        <taxon>Alphaproteobacteria</taxon>
        <taxon>Rhodobacterales</taxon>
        <taxon>Roseobacteraceae</taxon>
        <taxon>Sulfitobacter</taxon>
    </lineage>
</organism>
<dbReference type="PANTHER" id="PTHR44169">
    <property type="entry name" value="NADPH-DEPENDENT 1-ACYLDIHYDROXYACETONE PHOSPHATE REDUCTASE"/>
    <property type="match status" value="1"/>
</dbReference>
<evidence type="ECO:0000256" key="2">
    <source>
        <dbReference type="ARBA" id="ARBA00023002"/>
    </source>
</evidence>
<dbReference type="InterPro" id="IPR002347">
    <property type="entry name" value="SDR_fam"/>
</dbReference>
<dbReference type="Gene3D" id="3.40.50.720">
    <property type="entry name" value="NAD(P)-binding Rossmann-like Domain"/>
    <property type="match status" value="1"/>
</dbReference>
<name>A0ABW1Z577_9RHOB</name>
<protein>
    <submittedName>
        <fullName evidence="3">SDR family NAD(P)-dependent oxidoreductase</fullName>
    </submittedName>
</protein>
<gene>
    <name evidence="3" type="ORF">ACFQAU_20860</name>
</gene>
<dbReference type="RefSeq" id="WP_386285068.1">
    <property type="nucleotide sequence ID" value="NZ_JBHSWA010000004.1"/>
</dbReference>
<evidence type="ECO:0000256" key="1">
    <source>
        <dbReference type="ARBA" id="ARBA00006484"/>
    </source>
</evidence>
<comment type="similarity">
    <text evidence="1">Belongs to the short-chain dehydrogenases/reductases (SDR) family.</text>
</comment>
<proteinExistence type="inferred from homology"/>
<keyword evidence="4" id="KW-1185">Reference proteome</keyword>
<dbReference type="EMBL" id="JBHSWA010000004">
    <property type="protein sequence ID" value="MFC6643796.1"/>
    <property type="molecule type" value="Genomic_DNA"/>
</dbReference>
<keyword evidence="2" id="KW-0560">Oxidoreductase</keyword>
<dbReference type="Pfam" id="PF00106">
    <property type="entry name" value="adh_short"/>
    <property type="match status" value="1"/>
</dbReference>
<dbReference type="PANTHER" id="PTHR44169:SF6">
    <property type="entry name" value="NADPH-DEPENDENT 1-ACYLDIHYDROXYACETONE PHOSPHATE REDUCTASE"/>
    <property type="match status" value="1"/>
</dbReference>
<dbReference type="SUPFAM" id="SSF51735">
    <property type="entry name" value="NAD(P)-binding Rossmann-fold domains"/>
    <property type="match status" value="1"/>
</dbReference>
<sequence length="196" mass="20854">MALPLAQAVLKAGAAQVFLGEPEHWRRWKGRAVFEAMENVSLMPLDVTDTASVSRLAAEIGGKVDILINTAQFIRPGGVLGNDTIFAREGMETNVLGLMRLAQGFGPAMASRTADGVNSAVAWVNILSAGALAPEAGFGGFDASQAAARSLSQTLRAEFAGSGLRVMNVYTGPVDDEWHQPLPPPKVTPARWRGRW</sequence>
<dbReference type="InterPro" id="IPR036291">
    <property type="entry name" value="NAD(P)-bd_dom_sf"/>
</dbReference>
<dbReference type="Proteomes" id="UP001596403">
    <property type="component" value="Unassembled WGS sequence"/>
</dbReference>
<evidence type="ECO:0000313" key="4">
    <source>
        <dbReference type="Proteomes" id="UP001596403"/>
    </source>
</evidence>
<accession>A0ABW1Z577</accession>
<comment type="caution">
    <text evidence="3">The sequence shown here is derived from an EMBL/GenBank/DDBJ whole genome shotgun (WGS) entry which is preliminary data.</text>
</comment>
<evidence type="ECO:0000313" key="3">
    <source>
        <dbReference type="EMBL" id="MFC6643796.1"/>
    </source>
</evidence>
<reference evidence="4" key="1">
    <citation type="journal article" date="2019" name="Int. J. Syst. Evol. Microbiol.">
        <title>The Global Catalogue of Microorganisms (GCM) 10K type strain sequencing project: providing services to taxonomists for standard genome sequencing and annotation.</title>
        <authorList>
            <consortium name="The Broad Institute Genomics Platform"/>
            <consortium name="The Broad Institute Genome Sequencing Center for Infectious Disease"/>
            <person name="Wu L."/>
            <person name="Ma J."/>
        </authorList>
    </citation>
    <scope>NUCLEOTIDE SEQUENCE [LARGE SCALE GENOMIC DNA]</scope>
    <source>
        <strain evidence="4">NBRC 111368</strain>
    </source>
</reference>